<dbReference type="Proteomes" id="UP000662857">
    <property type="component" value="Chromosome"/>
</dbReference>
<protein>
    <submittedName>
        <fullName evidence="2">Sigma-70 family RNA polymerase sigma factor</fullName>
    </submittedName>
</protein>
<evidence type="ECO:0000313" key="3">
    <source>
        <dbReference type="Proteomes" id="UP000662857"/>
    </source>
</evidence>
<sequence length="275" mass="29925">MDKLAELADPTTRAKEAGDLLVRHQQIVGELSRIRREALEELAAQGMTQTQIAELLGTTRARIGQILSSGPRPERALLGFGTLTVALGGKIEGDKQNPGPVVAQEDFVAYENLRDLAQTVGLSTRYEVISAGGALNVNREGLIVICGPRLSSMIAQILASDPHLAFEEDDSGWYLVDKQAGRIYRSPIDDGQSADYAYLGRLPRLDGRGSFLYIAGIHAAGAAGVIHYLANNLADLYREVKKRRFSTLIACTFDPKTREVESSEMLTPIYRPDGA</sequence>
<dbReference type="SUPFAM" id="SSF88659">
    <property type="entry name" value="Sigma3 and sigma4 domains of RNA polymerase sigma factors"/>
    <property type="match status" value="1"/>
</dbReference>
<keyword evidence="1" id="KW-0812">Transmembrane</keyword>
<dbReference type="InterPro" id="IPR013324">
    <property type="entry name" value="RNA_pol_sigma_r3/r4-like"/>
</dbReference>
<gene>
    <name evidence="2" type="ORF">JQS43_24450</name>
</gene>
<evidence type="ECO:0000313" key="2">
    <source>
        <dbReference type="EMBL" id="QSB17549.1"/>
    </source>
</evidence>
<dbReference type="InterPro" id="IPR001387">
    <property type="entry name" value="Cro/C1-type_HTH"/>
</dbReference>
<keyword evidence="1" id="KW-1133">Transmembrane helix</keyword>
<keyword evidence="1" id="KW-0472">Membrane</keyword>
<reference evidence="2" key="1">
    <citation type="submission" date="2021-02" db="EMBL/GenBank/DDBJ databases">
        <title>Natrosporangium hydrolyticum gen. nov., sp. nov, a haloalkaliphilic actinobacterium from a soda solonchak soil.</title>
        <authorList>
            <person name="Sorokin D.Y."/>
            <person name="Khijniak T.V."/>
            <person name="Zakharycheva A.P."/>
            <person name="Boueva O.V."/>
            <person name="Ariskina E.V."/>
            <person name="Hahnke R.L."/>
            <person name="Bunk B."/>
            <person name="Sproer C."/>
            <person name="Schumann P."/>
            <person name="Evtushenko L.I."/>
            <person name="Kublanov I.V."/>
        </authorList>
    </citation>
    <scope>NUCLEOTIDE SEQUENCE</scope>
    <source>
        <strain evidence="2">DSM 106523</strain>
    </source>
</reference>
<organism evidence="2 3">
    <name type="scientific">Natronosporangium hydrolyticum</name>
    <dbReference type="NCBI Taxonomy" id="2811111"/>
    <lineage>
        <taxon>Bacteria</taxon>
        <taxon>Bacillati</taxon>
        <taxon>Actinomycetota</taxon>
        <taxon>Actinomycetes</taxon>
        <taxon>Micromonosporales</taxon>
        <taxon>Micromonosporaceae</taxon>
        <taxon>Natronosporangium</taxon>
    </lineage>
</organism>
<keyword evidence="3" id="KW-1185">Reference proteome</keyword>
<accession>A0A895YPY7</accession>
<name>A0A895YPY7_9ACTN</name>
<dbReference type="AlphaFoldDB" id="A0A895YPY7"/>
<dbReference type="EMBL" id="CP070499">
    <property type="protein sequence ID" value="QSB17549.1"/>
    <property type="molecule type" value="Genomic_DNA"/>
</dbReference>
<evidence type="ECO:0000256" key="1">
    <source>
        <dbReference type="SAM" id="Phobius"/>
    </source>
</evidence>
<dbReference type="CDD" id="cd00093">
    <property type="entry name" value="HTH_XRE"/>
    <property type="match status" value="1"/>
</dbReference>
<dbReference type="KEGG" id="nhy:JQS43_24450"/>
<proteinExistence type="predicted"/>
<feature type="transmembrane region" description="Helical" evidence="1">
    <location>
        <begin position="211"/>
        <end position="230"/>
    </location>
</feature>